<dbReference type="GO" id="GO:0015128">
    <property type="term" value="F:gluconate transmembrane transporter activity"/>
    <property type="evidence" value="ECO:0007669"/>
    <property type="project" value="InterPro"/>
</dbReference>
<dbReference type="PIRSF" id="PIRSF002746">
    <property type="entry name" value="Gluconate_transporter"/>
    <property type="match status" value="1"/>
</dbReference>
<feature type="transmembrane region" description="Helical" evidence="1">
    <location>
        <begin position="333"/>
        <end position="352"/>
    </location>
</feature>
<keyword evidence="1" id="KW-0472">Membrane</keyword>
<evidence type="ECO:0000313" key="3">
    <source>
        <dbReference type="Proteomes" id="UP000035548"/>
    </source>
</evidence>
<dbReference type="EMBL" id="CP011546">
    <property type="protein sequence ID" value="AKK11730.1"/>
    <property type="molecule type" value="Genomic_DNA"/>
</dbReference>
<feature type="transmembrane region" description="Helical" evidence="1">
    <location>
        <begin position="427"/>
        <end position="449"/>
    </location>
</feature>
<feature type="transmembrane region" description="Helical" evidence="1">
    <location>
        <begin position="303"/>
        <end position="321"/>
    </location>
</feature>
<dbReference type="GO" id="GO:0005886">
    <property type="term" value="C:plasma membrane"/>
    <property type="evidence" value="ECO:0007669"/>
    <property type="project" value="TreeGrafter"/>
</dbReference>
<dbReference type="PANTHER" id="PTHR30354">
    <property type="entry name" value="GNT FAMILY GLUCONATE TRANSPORTER"/>
    <property type="match status" value="1"/>
</dbReference>
<dbReference type="KEGG" id="cut:CUTER_08750"/>
<dbReference type="PANTHER" id="PTHR30354:SF20">
    <property type="entry name" value="HIGH-AFFINITY GLUCONATE TRANSPORTER"/>
    <property type="match status" value="1"/>
</dbReference>
<feature type="transmembrane region" description="Helical" evidence="1">
    <location>
        <begin position="61"/>
        <end position="81"/>
    </location>
</feature>
<dbReference type="PATRIC" id="fig|1072256.5.peg.1730"/>
<evidence type="ECO:0000313" key="2">
    <source>
        <dbReference type="EMBL" id="AKK11730.1"/>
    </source>
</evidence>
<feature type="transmembrane region" description="Helical" evidence="1">
    <location>
        <begin position="227"/>
        <end position="251"/>
    </location>
</feature>
<dbReference type="InterPro" id="IPR003474">
    <property type="entry name" value="Glcn_transporter"/>
</dbReference>
<feature type="transmembrane region" description="Helical" evidence="1">
    <location>
        <begin position="30"/>
        <end position="49"/>
    </location>
</feature>
<dbReference type="NCBIfam" id="TIGR00791">
    <property type="entry name" value="gntP"/>
    <property type="match status" value="1"/>
</dbReference>
<keyword evidence="1" id="KW-0812">Transmembrane</keyword>
<gene>
    <name evidence="2" type="primary">gntP</name>
    <name evidence="2" type="ORF">CUTER_08750</name>
</gene>
<keyword evidence="3" id="KW-1185">Reference proteome</keyword>
<feature type="transmembrane region" description="Helical" evidence="1">
    <location>
        <begin position="6"/>
        <end position="23"/>
    </location>
</feature>
<feature type="transmembrane region" description="Helical" evidence="1">
    <location>
        <begin position="257"/>
        <end position="282"/>
    </location>
</feature>
<reference evidence="3" key="2">
    <citation type="submission" date="2015-05" db="EMBL/GenBank/DDBJ databases">
        <title>Complete genome sequence of Corynebacterium uterequi DSM 45634, isolated from the uterus of a maiden mare.</title>
        <authorList>
            <person name="Ruckert C."/>
            <person name="Albersmeier A."/>
            <person name="Winkler A."/>
            <person name="Tauch A."/>
        </authorList>
    </citation>
    <scope>NUCLEOTIDE SEQUENCE [LARGE SCALE GENOMIC DNA]</scope>
    <source>
        <strain evidence="3">DSM 45634</strain>
    </source>
</reference>
<protein>
    <submittedName>
        <fullName evidence="2">D-fructuronate permease</fullName>
    </submittedName>
</protein>
<feature type="transmembrane region" description="Helical" evidence="1">
    <location>
        <begin position="179"/>
        <end position="198"/>
    </location>
</feature>
<name>A0A0G3HG60_9CORY</name>
<sequence>MDTGLLHIVWVVVGIALMLVLNIRWKINAMLALLLAAVLIGVLEGFPLMELIATLQSGFGSTLGSLAIIIVFGAVIGKLMVDSGAADQIADTLLRRLGVQRVKVAMVLAGTIFGLAMFYEVAFIMLAPLIIAVAQRANVSFMKIAIPAVAATTTAHSVFPPQPGPMALVDSYGADIGMVYIYGVVVAIPTVIVTGWLLPKFLGNLDYPVPTLLQAENPVPEEERPSFAVSIFVPLIPAILMVGATLANIWVTEGTTAYTIVNFFGSSLIAVSVAMIAGFYFFSIRTRRGISWAMESFDSAVKSIAMVVLIVGAGGALKQVIIDTGIGEYIGGLMTATAVSPYLMAWLITVLIRLATGQGVVSAMTAAGIIGAALMDPASGQLVGVDPALLVLATAAGSNTLTHINDASFWLFKGYFDLSVKDTLKTWGLLQLCNSLVGLAVVLALSVVVPGA</sequence>
<dbReference type="Pfam" id="PF02447">
    <property type="entry name" value="GntP_permease"/>
    <property type="match status" value="1"/>
</dbReference>
<dbReference type="AlphaFoldDB" id="A0A0G3HG60"/>
<dbReference type="OrthoDB" id="4325159at2"/>
<organism evidence="2 3">
    <name type="scientific">Corynebacterium uterequi</name>
    <dbReference type="NCBI Taxonomy" id="1072256"/>
    <lineage>
        <taxon>Bacteria</taxon>
        <taxon>Bacillati</taxon>
        <taxon>Actinomycetota</taxon>
        <taxon>Actinomycetes</taxon>
        <taxon>Mycobacteriales</taxon>
        <taxon>Corynebacteriaceae</taxon>
        <taxon>Corynebacterium</taxon>
    </lineage>
</organism>
<proteinExistence type="predicted"/>
<dbReference type="Proteomes" id="UP000035548">
    <property type="component" value="Chromosome"/>
</dbReference>
<dbReference type="NCBIfam" id="NF007459">
    <property type="entry name" value="PRK10034.1"/>
    <property type="match status" value="1"/>
</dbReference>
<feature type="transmembrane region" description="Helical" evidence="1">
    <location>
        <begin position="102"/>
        <end position="133"/>
    </location>
</feature>
<dbReference type="STRING" id="1072256.CUTER_08750"/>
<reference evidence="2 3" key="1">
    <citation type="journal article" date="2015" name="Genome Announc.">
        <title>Virulence Factor Genes Detected in the Complete Genome Sequence of Corynebacterium uterequi DSM 45634, Isolated from the Uterus of a Maiden Mare.</title>
        <authorList>
            <person name="Ruckert C."/>
            <person name="Kriete M."/>
            <person name="Jaenicke S."/>
            <person name="Winkler A."/>
            <person name="Tauch A."/>
        </authorList>
    </citation>
    <scope>NUCLEOTIDE SEQUENCE [LARGE SCALE GENOMIC DNA]</scope>
    <source>
        <strain evidence="2 3">DSM 45634</strain>
    </source>
</reference>
<evidence type="ECO:0000256" key="1">
    <source>
        <dbReference type="SAM" id="Phobius"/>
    </source>
</evidence>
<accession>A0A0G3HG60</accession>
<dbReference type="RefSeq" id="WP_047260077.1">
    <property type="nucleotide sequence ID" value="NZ_CP011546.1"/>
</dbReference>
<keyword evidence="1" id="KW-1133">Transmembrane helix</keyword>
<feature type="transmembrane region" description="Helical" evidence="1">
    <location>
        <begin position="359"/>
        <end position="375"/>
    </location>
</feature>